<dbReference type="Proteomes" id="UP001472677">
    <property type="component" value="Unassembled WGS sequence"/>
</dbReference>
<organism evidence="1 2">
    <name type="scientific">Hibiscus sabdariffa</name>
    <name type="common">roselle</name>
    <dbReference type="NCBI Taxonomy" id="183260"/>
    <lineage>
        <taxon>Eukaryota</taxon>
        <taxon>Viridiplantae</taxon>
        <taxon>Streptophyta</taxon>
        <taxon>Embryophyta</taxon>
        <taxon>Tracheophyta</taxon>
        <taxon>Spermatophyta</taxon>
        <taxon>Magnoliopsida</taxon>
        <taxon>eudicotyledons</taxon>
        <taxon>Gunneridae</taxon>
        <taxon>Pentapetalae</taxon>
        <taxon>rosids</taxon>
        <taxon>malvids</taxon>
        <taxon>Malvales</taxon>
        <taxon>Malvaceae</taxon>
        <taxon>Malvoideae</taxon>
        <taxon>Hibiscus</taxon>
    </lineage>
</organism>
<proteinExistence type="predicted"/>
<protein>
    <submittedName>
        <fullName evidence="1">Uncharacterized protein</fullName>
    </submittedName>
</protein>
<sequence>MVVEDRKRRIRRTDIVGKSSITDNRNSRFDILHGISEEGDNIDQVSYVSSTVIPGSNAMHRAVTILEEGEGVESSDNLGPPVVVVDEGHDGILEMEHSGKKHGPSLVEA</sequence>
<accession>A0ABR2DVZ4</accession>
<reference evidence="1 2" key="1">
    <citation type="journal article" date="2024" name="G3 (Bethesda)">
        <title>Genome assembly of Hibiscus sabdariffa L. provides insights into metabolisms of medicinal natural products.</title>
        <authorList>
            <person name="Kim T."/>
        </authorList>
    </citation>
    <scope>NUCLEOTIDE SEQUENCE [LARGE SCALE GENOMIC DNA]</scope>
    <source>
        <strain evidence="1">TK-2024</strain>
        <tissue evidence="1">Old leaves</tissue>
    </source>
</reference>
<comment type="caution">
    <text evidence="1">The sequence shown here is derived from an EMBL/GenBank/DDBJ whole genome shotgun (WGS) entry which is preliminary data.</text>
</comment>
<name>A0ABR2DVZ4_9ROSI</name>
<keyword evidence="2" id="KW-1185">Reference proteome</keyword>
<gene>
    <name evidence="1" type="ORF">V6N12_060915</name>
</gene>
<dbReference type="EMBL" id="JBBPBM010000021">
    <property type="protein sequence ID" value="KAK8547988.1"/>
    <property type="molecule type" value="Genomic_DNA"/>
</dbReference>
<evidence type="ECO:0000313" key="2">
    <source>
        <dbReference type="Proteomes" id="UP001472677"/>
    </source>
</evidence>
<evidence type="ECO:0000313" key="1">
    <source>
        <dbReference type="EMBL" id="KAK8547988.1"/>
    </source>
</evidence>